<dbReference type="EMBL" id="CAJVCH010471638">
    <property type="protein sequence ID" value="CAG7820179.1"/>
    <property type="molecule type" value="Genomic_DNA"/>
</dbReference>
<dbReference type="AlphaFoldDB" id="A0A8J2KVY8"/>
<dbReference type="Proteomes" id="UP000708208">
    <property type="component" value="Unassembled WGS sequence"/>
</dbReference>
<comment type="caution">
    <text evidence="1">The sequence shown here is derived from an EMBL/GenBank/DDBJ whole genome shotgun (WGS) entry which is preliminary data.</text>
</comment>
<gene>
    <name evidence="1" type="ORF">AFUS01_LOCUS30582</name>
</gene>
<sequence>PDWLYYMCKEILCTQRTFMADLKLIGKSVASLLSSNNSLLNSLEGLVDIKKEHWEAGSHGVQVISCLVKHFEQTRLKYEEYFLGLQSSFEDFIETEEFSHYLPLTALALKPLYRILYCWQDVLPENII</sequence>
<reference evidence="1" key="1">
    <citation type="submission" date="2021-06" db="EMBL/GenBank/DDBJ databases">
        <authorList>
            <person name="Hodson N. C."/>
            <person name="Mongue J. A."/>
            <person name="Jaron S. K."/>
        </authorList>
    </citation>
    <scope>NUCLEOTIDE SEQUENCE</scope>
</reference>
<keyword evidence="2" id="KW-1185">Reference proteome</keyword>
<organism evidence="1 2">
    <name type="scientific">Allacma fusca</name>
    <dbReference type="NCBI Taxonomy" id="39272"/>
    <lineage>
        <taxon>Eukaryota</taxon>
        <taxon>Metazoa</taxon>
        <taxon>Ecdysozoa</taxon>
        <taxon>Arthropoda</taxon>
        <taxon>Hexapoda</taxon>
        <taxon>Collembola</taxon>
        <taxon>Symphypleona</taxon>
        <taxon>Sminthuridae</taxon>
        <taxon>Allacma</taxon>
    </lineage>
</organism>
<feature type="non-terminal residue" evidence="1">
    <location>
        <position position="1"/>
    </location>
</feature>
<accession>A0A8J2KVY8</accession>
<protein>
    <submittedName>
        <fullName evidence="1">Uncharacterized protein</fullName>
    </submittedName>
</protein>
<evidence type="ECO:0000313" key="1">
    <source>
        <dbReference type="EMBL" id="CAG7820179.1"/>
    </source>
</evidence>
<name>A0A8J2KVY8_9HEXA</name>
<evidence type="ECO:0000313" key="2">
    <source>
        <dbReference type="Proteomes" id="UP000708208"/>
    </source>
</evidence>
<proteinExistence type="predicted"/>